<sequence length="170" mass="17882">MTNGTPDTAPPQTGRDADTDPEDEPEGTATARLLGYAGIIPFAALTFALFAMPEGTTAPLRTALIAYGAVILSFIGGIIWGIGLRLPDSPKAGAHSLYLYSIIPSLLGWIAVLLPVAVGTLVLAVSFVMALVHDRSLTRDGHLPDWFGAMRLHLTTAVVLCLLVSLLAAY</sequence>
<keyword evidence="2" id="KW-0472">Membrane</keyword>
<comment type="caution">
    <text evidence="3">The sequence shown here is derived from an EMBL/GenBank/DDBJ whole genome shotgun (WGS) entry which is preliminary data.</text>
</comment>
<dbReference type="PANTHER" id="PTHR15887">
    <property type="entry name" value="TRANSMEMBRANE PROTEIN 69"/>
    <property type="match status" value="1"/>
</dbReference>
<evidence type="ECO:0000256" key="2">
    <source>
        <dbReference type="SAM" id="Phobius"/>
    </source>
</evidence>
<evidence type="ECO:0000313" key="4">
    <source>
        <dbReference type="Proteomes" id="UP000271227"/>
    </source>
</evidence>
<dbReference type="EMBL" id="REFR01000011">
    <property type="protein sequence ID" value="RMB07725.1"/>
    <property type="molecule type" value="Genomic_DNA"/>
</dbReference>
<accession>A0A3M0CFF0</accession>
<dbReference type="InParanoid" id="A0A3M0CFF0"/>
<gene>
    <name evidence="3" type="ORF">BXY39_1813</name>
</gene>
<name>A0A3M0CFF0_9PROT</name>
<keyword evidence="4" id="KW-1185">Reference proteome</keyword>
<keyword evidence="2" id="KW-1133">Transmembrane helix</keyword>
<protein>
    <submittedName>
        <fullName evidence="3">Uncharacterized protein DUF3429</fullName>
    </submittedName>
</protein>
<feature type="transmembrane region" description="Helical" evidence="2">
    <location>
        <begin position="106"/>
        <end position="132"/>
    </location>
</feature>
<feature type="transmembrane region" description="Helical" evidence="2">
    <location>
        <begin position="152"/>
        <end position="169"/>
    </location>
</feature>
<dbReference type="AlphaFoldDB" id="A0A3M0CFF0"/>
<reference evidence="3 4" key="1">
    <citation type="submission" date="2018-10" db="EMBL/GenBank/DDBJ databases">
        <title>Genomic Encyclopedia of Archaeal and Bacterial Type Strains, Phase II (KMG-II): from individual species to whole genera.</title>
        <authorList>
            <person name="Goeker M."/>
        </authorList>
    </citation>
    <scope>NUCLEOTIDE SEQUENCE [LARGE SCALE GENOMIC DNA]</scope>
    <source>
        <strain evidence="3 4">DSM 25217</strain>
    </source>
</reference>
<feature type="transmembrane region" description="Helical" evidence="2">
    <location>
        <begin position="64"/>
        <end position="86"/>
    </location>
</feature>
<dbReference type="Pfam" id="PF11911">
    <property type="entry name" value="DUF3429"/>
    <property type="match status" value="1"/>
</dbReference>
<dbReference type="PANTHER" id="PTHR15887:SF1">
    <property type="entry name" value="TRANSMEMBRANE PROTEIN 69"/>
    <property type="match status" value="1"/>
</dbReference>
<organism evidence="3 4">
    <name type="scientific">Eilatimonas milleporae</name>
    <dbReference type="NCBI Taxonomy" id="911205"/>
    <lineage>
        <taxon>Bacteria</taxon>
        <taxon>Pseudomonadati</taxon>
        <taxon>Pseudomonadota</taxon>
        <taxon>Alphaproteobacteria</taxon>
        <taxon>Kordiimonadales</taxon>
        <taxon>Kordiimonadaceae</taxon>
        <taxon>Eilatimonas</taxon>
    </lineage>
</organism>
<proteinExistence type="predicted"/>
<dbReference type="Proteomes" id="UP000271227">
    <property type="component" value="Unassembled WGS sequence"/>
</dbReference>
<feature type="region of interest" description="Disordered" evidence="1">
    <location>
        <begin position="1"/>
        <end position="27"/>
    </location>
</feature>
<dbReference type="InterPro" id="IPR021836">
    <property type="entry name" value="DUF3429"/>
</dbReference>
<feature type="transmembrane region" description="Helical" evidence="2">
    <location>
        <begin position="33"/>
        <end position="52"/>
    </location>
</feature>
<evidence type="ECO:0000313" key="3">
    <source>
        <dbReference type="EMBL" id="RMB07725.1"/>
    </source>
</evidence>
<dbReference type="OrthoDB" id="5297436at2"/>
<dbReference type="RefSeq" id="WP_121938521.1">
    <property type="nucleotide sequence ID" value="NZ_REFR01000011.1"/>
</dbReference>
<keyword evidence="2" id="KW-0812">Transmembrane</keyword>
<evidence type="ECO:0000256" key="1">
    <source>
        <dbReference type="SAM" id="MobiDB-lite"/>
    </source>
</evidence>